<keyword evidence="1" id="KW-0677">Repeat</keyword>
<dbReference type="Proteomes" id="UP001061302">
    <property type="component" value="Chromosome"/>
</dbReference>
<accession>A0ABY6DS23</accession>
<dbReference type="PANTHER" id="PTHR24171:SF9">
    <property type="entry name" value="ANKYRIN REPEAT DOMAIN-CONTAINING PROTEIN 39"/>
    <property type="match status" value="1"/>
</dbReference>
<keyword evidence="2 3" id="KW-0040">ANK repeat</keyword>
<dbReference type="Pfam" id="PF12796">
    <property type="entry name" value="Ank_2"/>
    <property type="match status" value="2"/>
</dbReference>
<evidence type="ECO:0000256" key="3">
    <source>
        <dbReference type="PROSITE-ProRule" id="PRU00023"/>
    </source>
</evidence>
<proteinExistence type="predicted"/>
<sequence>MSDLLRACLEQHGLADRFPTILAERYPRIAARVAELWGTPMLSAYFEELLIMDRPDRQGFPPEVGAELMTLAYAYDQIAFPAMQQEDVWAHVHDKARQELAEQGLGATVRDFHQCVSRGEHHIIGLFLRAGLSVEVRDEQEWTPLIRACFEGNATMAEALIRAGASVHAQDADGYGPLHWAALNGQEGLAQLLLSHGARVNAPNKHGFTPLIQAASRGHTKLVRLLISLGGNVNTCTAEGWTALHKAVANGHLDAAVALLDHGADPQARHQDGTTPLQIAQQSNRQRLHQLLSMAASLRQRRPESYNAAAPPQVKK</sequence>
<dbReference type="InterPro" id="IPR002110">
    <property type="entry name" value="Ankyrin_rpt"/>
</dbReference>
<reference evidence="4" key="1">
    <citation type="submission" date="2022-10" db="EMBL/GenBank/DDBJ databases">
        <title>Chitiniphilus purpureus sp. nov., a novel chitin-degrading bacterium isolated from crawfish pond sediment.</title>
        <authorList>
            <person name="Li K."/>
        </authorList>
    </citation>
    <scope>NUCLEOTIDE SEQUENCE</scope>
    <source>
        <strain evidence="4">CD1</strain>
    </source>
</reference>
<evidence type="ECO:0000313" key="4">
    <source>
        <dbReference type="EMBL" id="UXY16271.1"/>
    </source>
</evidence>
<dbReference type="EMBL" id="CP106753">
    <property type="protein sequence ID" value="UXY16271.1"/>
    <property type="molecule type" value="Genomic_DNA"/>
</dbReference>
<dbReference type="PROSITE" id="PS50297">
    <property type="entry name" value="ANK_REP_REGION"/>
    <property type="match status" value="4"/>
</dbReference>
<protein>
    <submittedName>
        <fullName evidence="4">Ankyrin repeat domain-containing protein</fullName>
    </submittedName>
</protein>
<feature type="repeat" description="ANK" evidence="3">
    <location>
        <begin position="239"/>
        <end position="271"/>
    </location>
</feature>
<feature type="repeat" description="ANK" evidence="3">
    <location>
        <begin position="206"/>
        <end position="238"/>
    </location>
</feature>
<dbReference type="PANTHER" id="PTHR24171">
    <property type="entry name" value="ANKYRIN REPEAT DOMAIN-CONTAINING PROTEIN 39-RELATED"/>
    <property type="match status" value="1"/>
</dbReference>
<dbReference type="PROSITE" id="PS50088">
    <property type="entry name" value="ANK_REPEAT"/>
    <property type="match status" value="4"/>
</dbReference>
<dbReference type="InterPro" id="IPR036770">
    <property type="entry name" value="Ankyrin_rpt-contain_sf"/>
</dbReference>
<organism evidence="4 5">
    <name type="scientific">Chitiniphilus purpureus</name>
    <dbReference type="NCBI Taxonomy" id="2981137"/>
    <lineage>
        <taxon>Bacteria</taxon>
        <taxon>Pseudomonadati</taxon>
        <taxon>Pseudomonadota</taxon>
        <taxon>Betaproteobacteria</taxon>
        <taxon>Neisseriales</taxon>
        <taxon>Chitinibacteraceae</taxon>
        <taxon>Chitiniphilus</taxon>
    </lineage>
</organism>
<feature type="repeat" description="ANK" evidence="3">
    <location>
        <begin position="173"/>
        <end position="205"/>
    </location>
</feature>
<dbReference type="SUPFAM" id="SSF48403">
    <property type="entry name" value="Ankyrin repeat"/>
    <property type="match status" value="1"/>
</dbReference>
<dbReference type="Gene3D" id="1.25.40.20">
    <property type="entry name" value="Ankyrin repeat-containing domain"/>
    <property type="match status" value="2"/>
</dbReference>
<keyword evidence="5" id="KW-1185">Reference proteome</keyword>
<feature type="repeat" description="ANK" evidence="3">
    <location>
        <begin position="140"/>
        <end position="172"/>
    </location>
</feature>
<evidence type="ECO:0000256" key="1">
    <source>
        <dbReference type="ARBA" id="ARBA00022737"/>
    </source>
</evidence>
<name>A0ABY6DS23_9NEIS</name>
<dbReference type="SMART" id="SM00248">
    <property type="entry name" value="ANK"/>
    <property type="match status" value="4"/>
</dbReference>
<dbReference type="RefSeq" id="WP_263125722.1">
    <property type="nucleotide sequence ID" value="NZ_CP106753.1"/>
</dbReference>
<evidence type="ECO:0000313" key="5">
    <source>
        <dbReference type="Proteomes" id="UP001061302"/>
    </source>
</evidence>
<evidence type="ECO:0000256" key="2">
    <source>
        <dbReference type="ARBA" id="ARBA00023043"/>
    </source>
</evidence>
<gene>
    <name evidence="4" type="ORF">N8I74_04425</name>
</gene>